<feature type="domain" description="JmjC" evidence="6">
    <location>
        <begin position="282"/>
        <end position="447"/>
    </location>
</feature>
<keyword evidence="3" id="KW-0804">Transcription</keyword>
<evidence type="ECO:0000313" key="8">
    <source>
        <dbReference type="Proteomes" id="UP000693970"/>
    </source>
</evidence>
<keyword evidence="2 3" id="KW-0408">Iron</keyword>
<dbReference type="GO" id="GO:0032453">
    <property type="term" value="F:histone H3K4 demethylase activity"/>
    <property type="evidence" value="ECO:0007669"/>
    <property type="project" value="TreeGrafter"/>
</dbReference>
<gene>
    <name evidence="7" type="ORF">IV203_021112</name>
</gene>
<feature type="transmembrane region" description="Helical" evidence="5">
    <location>
        <begin position="41"/>
        <end position="68"/>
    </location>
</feature>
<keyword evidence="1 3" id="KW-0479">Metal-binding</keyword>
<dbReference type="InterPro" id="IPR003347">
    <property type="entry name" value="JmjC_dom"/>
</dbReference>
<protein>
    <recommendedName>
        <fullName evidence="3">Bifunctional lysine-specific demethylase and histidyl-hydroxylase</fullName>
        <ecNumber evidence="3">1.14.11.-</ecNumber>
    </recommendedName>
</protein>
<dbReference type="PANTHER" id="PTHR13096">
    <property type="entry name" value="MINA53 MYC INDUCED NUCLEAR ANTIGEN"/>
    <property type="match status" value="1"/>
</dbReference>
<dbReference type="PROSITE" id="PS51184">
    <property type="entry name" value="JMJC"/>
    <property type="match status" value="1"/>
</dbReference>
<evidence type="ECO:0000256" key="1">
    <source>
        <dbReference type="ARBA" id="ARBA00022723"/>
    </source>
</evidence>
<comment type="function">
    <text evidence="3">Oxygenase that can act as both a histone lysine demethylase and a ribosomal histidine hydroxylase.</text>
</comment>
<dbReference type="Pfam" id="PF08007">
    <property type="entry name" value="JmjC_2"/>
    <property type="match status" value="1"/>
</dbReference>
<comment type="similarity">
    <text evidence="3">Belongs to the ROX family.</text>
</comment>
<accession>A0A9K3PCZ7</accession>
<dbReference type="GO" id="GO:0005730">
    <property type="term" value="C:nucleolus"/>
    <property type="evidence" value="ECO:0007669"/>
    <property type="project" value="TreeGrafter"/>
</dbReference>
<keyword evidence="3" id="KW-0560">Oxidoreductase</keyword>
<proteinExistence type="inferred from homology"/>
<dbReference type="OrthoDB" id="425950at2759"/>
<keyword evidence="5" id="KW-0812">Transmembrane</keyword>
<reference evidence="7" key="1">
    <citation type="journal article" date="2021" name="Sci. Rep.">
        <title>Diploid genomic architecture of Nitzschia inconspicua, an elite biomass production diatom.</title>
        <authorList>
            <person name="Oliver A."/>
            <person name="Podell S."/>
            <person name="Pinowska A."/>
            <person name="Traller J.C."/>
            <person name="Smith S.R."/>
            <person name="McClure R."/>
            <person name="Beliaev A."/>
            <person name="Bohutskyi P."/>
            <person name="Hill E.A."/>
            <person name="Rabines A."/>
            <person name="Zheng H."/>
            <person name="Allen L.Z."/>
            <person name="Kuo A."/>
            <person name="Grigoriev I.V."/>
            <person name="Allen A.E."/>
            <person name="Hazlebeck D."/>
            <person name="Allen E.E."/>
        </authorList>
    </citation>
    <scope>NUCLEOTIDE SEQUENCE</scope>
    <source>
        <strain evidence="7">Hildebrandi</strain>
    </source>
</reference>
<dbReference type="GO" id="GO:0051864">
    <property type="term" value="F:histone H3K36 demethylase activity"/>
    <property type="evidence" value="ECO:0007669"/>
    <property type="project" value="TreeGrafter"/>
</dbReference>
<keyword evidence="5" id="KW-0472">Membrane</keyword>
<dbReference type="SMART" id="SM00743">
    <property type="entry name" value="Agenet"/>
    <property type="match status" value="1"/>
</dbReference>
<evidence type="ECO:0000313" key="7">
    <source>
        <dbReference type="EMBL" id="KAG7343167.1"/>
    </source>
</evidence>
<keyword evidence="3" id="KW-0223">Dioxygenase</keyword>
<name>A0A9K3PCZ7_9STRA</name>
<dbReference type="AlphaFoldDB" id="A0A9K3PCZ7"/>
<evidence type="ECO:0000256" key="5">
    <source>
        <dbReference type="SAM" id="Phobius"/>
    </source>
</evidence>
<organism evidence="7 8">
    <name type="scientific">Nitzschia inconspicua</name>
    <dbReference type="NCBI Taxonomy" id="303405"/>
    <lineage>
        <taxon>Eukaryota</taxon>
        <taxon>Sar</taxon>
        <taxon>Stramenopiles</taxon>
        <taxon>Ochrophyta</taxon>
        <taxon>Bacillariophyta</taxon>
        <taxon>Bacillariophyceae</taxon>
        <taxon>Bacillariophycidae</taxon>
        <taxon>Bacillariales</taxon>
        <taxon>Bacillariaceae</taxon>
        <taxon>Nitzschia</taxon>
    </lineage>
</organism>
<feature type="region of interest" description="Disordered" evidence="4">
    <location>
        <begin position="693"/>
        <end position="727"/>
    </location>
</feature>
<comment type="caution">
    <text evidence="7">The sequence shown here is derived from an EMBL/GenBank/DDBJ whole genome shotgun (WGS) entry which is preliminary data.</text>
</comment>
<evidence type="ECO:0000256" key="2">
    <source>
        <dbReference type="ARBA" id="ARBA00023004"/>
    </source>
</evidence>
<dbReference type="PANTHER" id="PTHR13096:SF8">
    <property type="entry name" value="RIBOSOMAL OXYGENASE 1"/>
    <property type="match status" value="1"/>
</dbReference>
<evidence type="ECO:0000259" key="6">
    <source>
        <dbReference type="PROSITE" id="PS51184"/>
    </source>
</evidence>
<evidence type="ECO:0000256" key="4">
    <source>
        <dbReference type="SAM" id="MobiDB-lite"/>
    </source>
</evidence>
<keyword evidence="3" id="KW-0805">Transcription regulation</keyword>
<dbReference type="EC" id="1.14.11.-" evidence="3"/>
<dbReference type="GO" id="GO:0005506">
    <property type="term" value="F:iron ion binding"/>
    <property type="evidence" value="ECO:0007669"/>
    <property type="project" value="UniProtKB-UniRule"/>
</dbReference>
<keyword evidence="5" id="KW-1133">Transmembrane helix</keyword>
<reference evidence="7" key="2">
    <citation type="submission" date="2021-04" db="EMBL/GenBank/DDBJ databases">
        <authorList>
            <person name="Podell S."/>
        </authorList>
    </citation>
    <scope>NUCLEOTIDE SEQUENCE</scope>
    <source>
        <strain evidence="7">Hildebrandi</strain>
    </source>
</reference>
<dbReference type="Proteomes" id="UP000693970">
    <property type="component" value="Unassembled WGS sequence"/>
</dbReference>
<feature type="compositionally biased region" description="Basic residues" evidence="4">
    <location>
        <begin position="714"/>
        <end position="727"/>
    </location>
</feature>
<sequence length="727" mass="80825">MPRSFRICYYGNEQQQSQRYNAAAKVELPPRKQRKNISRNMISTTPVVAVVVSSGILLCCLFILATAFQPHARSIGCRGSVQSRQCHIHHRPDTYYGVSILSSTTVRRFATISTNADELSSAENLPPPRRPDVITTHSTVLAQQVLTTMRDESASLGKQYADQFGLDEASSTTSATCAGLYALLYAMKKNLSLGLQGYPLVLRKDDLEQVLKADDSAVTVFQNYFTMQDVEKAVEDDFLDAARGSTDNRKGWKITTVSNPRGDSFEQARMTYEDVLQAMEKGTVIFNAAGAHIPRLAGPCLAVSDATNTPNAVNLYITSAGKRTSAPPHTDKQDVIVVQTTGRKHWRVYSPPNPALKPQADVFARGKGDDSLPLYTLESDESSSELLLETDLNPGDVLFVPAGFPHTTGTAYADHASSGDETSVHLTFNIDTHVWDLNYLSARRLALRKANVLDTTLGQSRDEDNPYVGKVNELPSNIHQKLLSEFPLDFLKEEGDEILQESTVEAISAELKRISKAVDPQTFEQVDDSIWKETVERLRQQGQELLEIHRDMYLAALKEGQTRQAEEAMTAHLNDNGSTSRRKTMSPERIQRLSLFRVQRYYEKINKAKADLLQWSYDIKAASKAEVAEGKKAALPDDWAFTMPVKVGDEVEADLGGAFFPATVRKVLPGNKFDVQFFDGDQESGLDRSMIKLMKPPNLGSEDDMATSSMTPKQLKRWKKAQKKNSK</sequence>
<dbReference type="InterPro" id="IPR014002">
    <property type="entry name" value="Agenet_dom_plant"/>
</dbReference>
<keyword evidence="8" id="KW-1185">Reference proteome</keyword>
<dbReference type="EMBL" id="JAGRRH010000024">
    <property type="protein sequence ID" value="KAG7343167.1"/>
    <property type="molecule type" value="Genomic_DNA"/>
</dbReference>
<dbReference type="InterPro" id="IPR039994">
    <property type="entry name" value="NO66-like"/>
</dbReference>
<comment type="subcellular location">
    <subcellularLocation>
        <location evidence="3">Nucleus</location>
    </subcellularLocation>
</comment>
<dbReference type="CDD" id="cd04508">
    <property type="entry name" value="Tudor_SF"/>
    <property type="match status" value="1"/>
</dbReference>
<evidence type="ECO:0000256" key="3">
    <source>
        <dbReference type="RuleBase" id="RU366061"/>
    </source>
</evidence>
<keyword evidence="3" id="KW-0539">Nucleus</keyword>
<comment type="cofactor">
    <cofactor evidence="3">
        <name>Fe(2+)</name>
        <dbReference type="ChEBI" id="CHEBI:29033"/>
    </cofactor>
    <text evidence="3">Binds 1 Fe(2+) ion per subunit.</text>
</comment>